<organism evidence="2 3">
    <name type="scientific">Pteropus alecto</name>
    <name type="common">Black flying fox</name>
    <dbReference type="NCBI Taxonomy" id="9402"/>
    <lineage>
        <taxon>Eukaryota</taxon>
        <taxon>Metazoa</taxon>
        <taxon>Chordata</taxon>
        <taxon>Craniata</taxon>
        <taxon>Vertebrata</taxon>
        <taxon>Euteleostomi</taxon>
        <taxon>Mammalia</taxon>
        <taxon>Eutheria</taxon>
        <taxon>Laurasiatheria</taxon>
        <taxon>Chiroptera</taxon>
        <taxon>Yinpterochiroptera</taxon>
        <taxon>Pteropodoidea</taxon>
        <taxon>Pteropodidae</taxon>
        <taxon>Pteropodinae</taxon>
        <taxon>Pteropus</taxon>
    </lineage>
</organism>
<proteinExistence type="predicted"/>
<evidence type="ECO:0000313" key="2">
    <source>
        <dbReference type="EMBL" id="ELK07304.1"/>
    </source>
</evidence>
<feature type="region of interest" description="Disordered" evidence="1">
    <location>
        <begin position="1"/>
        <end position="49"/>
    </location>
</feature>
<name>L5K6G7_PTEAL</name>
<keyword evidence="3" id="KW-1185">Reference proteome</keyword>
<accession>L5K6G7</accession>
<evidence type="ECO:0000256" key="1">
    <source>
        <dbReference type="SAM" id="MobiDB-lite"/>
    </source>
</evidence>
<gene>
    <name evidence="2" type="ORF">PAL_GLEAN10012569</name>
</gene>
<dbReference type="InParanoid" id="L5K6G7"/>
<dbReference type="EMBL" id="KB030979">
    <property type="protein sequence ID" value="ELK07304.1"/>
    <property type="molecule type" value="Genomic_DNA"/>
</dbReference>
<feature type="region of interest" description="Disordered" evidence="1">
    <location>
        <begin position="62"/>
        <end position="85"/>
    </location>
</feature>
<reference evidence="3" key="1">
    <citation type="journal article" date="2013" name="Science">
        <title>Comparative analysis of bat genomes provides insight into the evolution of flight and immunity.</title>
        <authorList>
            <person name="Zhang G."/>
            <person name="Cowled C."/>
            <person name="Shi Z."/>
            <person name="Huang Z."/>
            <person name="Bishop-Lilly K.A."/>
            <person name="Fang X."/>
            <person name="Wynne J.W."/>
            <person name="Xiong Z."/>
            <person name="Baker M.L."/>
            <person name="Zhao W."/>
            <person name="Tachedjian M."/>
            <person name="Zhu Y."/>
            <person name="Zhou P."/>
            <person name="Jiang X."/>
            <person name="Ng J."/>
            <person name="Yang L."/>
            <person name="Wu L."/>
            <person name="Xiao J."/>
            <person name="Feng Y."/>
            <person name="Chen Y."/>
            <person name="Sun X."/>
            <person name="Zhang Y."/>
            <person name="Marsh G.A."/>
            <person name="Crameri G."/>
            <person name="Broder C.C."/>
            <person name="Frey K.G."/>
            <person name="Wang L.F."/>
            <person name="Wang J."/>
        </authorList>
    </citation>
    <scope>NUCLEOTIDE SEQUENCE [LARGE SCALE GENOMIC DNA]</scope>
</reference>
<dbReference type="Proteomes" id="UP000010552">
    <property type="component" value="Unassembled WGS sequence"/>
</dbReference>
<evidence type="ECO:0000313" key="3">
    <source>
        <dbReference type="Proteomes" id="UP000010552"/>
    </source>
</evidence>
<dbReference type="AlphaFoldDB" id="L5K6G7"/>
<feature type="compositionally biased region" description="Basic residues" evidence="1">
    <location>
        <begin position="1"/>
        <end position="12"/>
    </location>
</feature>
<protein>
    <submittedName>
        <fullName evidence="2">Uncharacterized protein</fullName>
    </submittedName>
</protein>
<sequence length="85" mass="9250">MASTRPRLKGRPISKVQPELPVHLPAKGDPVDPLTPLQRKRTPAEEDERARHMALLMPLSARCTGCGSEPVSPGTNTATERGRKT</sequence>